<name>A0A1Y1BPJ2_9BURK</name>
<gene>
    <name evidence="1" type="ORF">BSFP_046410</name>
</gene>
<reference evidence="1 2" key="1">
    <citation type="journal article" date="2017" name="Genome Announc.">
        <title>Complete Genome Sequence of Burkholderia stabilis FERMP-21014.</title>
        <authorList>
            <person name="Konishi K."/>
            <person name="Kumagai T."/>
            <person name="Sakasegawa S."/>
            <person name="Tamura T."/>
        </authorList>
    </citation>
    <scope>NUCLEOTIDE SEQUENCE [LARGE SCALE GENOMIC DNA]</scope>
    <source>
        <strain evidence="1 2">FERMP-21014</strain>
    </source>
</reference>
<protein>
    <submittedName>
        <fullName evidence="1">Uncharacterized protein</fullName>
    </submittedName>
</protein>
<dbReference type="Proteomes" id="UP000218432">
    <property type="component" value="Chromosome 2"/>
</dbReference>
<organism evidence="1 2">
    <name type="scientific">Burkholderia stabilis</name>
    <dbReference type="NCBI Taxonomy" id="95485"/>
    <lineage>
        <taxon>Bacteria</taxon>
        <taxon>Pseudomonadati</taxon>
        <taxon>Pseudomonadota</taxon>
        <taxon>Betaproteobacteria</taxon>
        <taxon>Burkholderiales</taxon>
        <taxon>Burkholderiaceae</taxon>
        <taxon>Burkholderia</taxon>
        <taxon>Burkholderia cepacia complex</taxon>
    </lineage>
</organism>
<accession>A0A1Y1BPJ2</accession>
<proteinExistence type="predicted"/>
<sequence length="60" mass="6739">MIETMQLLLGHVHLDYVAPYLEVSKKARREAMANLGGFFLRCLIVIPVGDIRAEVILTVN</sequence>
<dbReference type="EMBL" id="AP018112">
    <property type="protein sequence ID" value="BAX61774.1"/>
    <property type="molecule type" value="Genomic_DNA"/>
</dbReference>
<evidence type="ECO:0000313" key="2">
    <source>
        <dbReference type="Proteomes" id="UP000218432"/>
    </source>
</evidence>
<dbReference type="AlphaFoldDB" id="A0A1Y1BPJ2"/>
<evidence type="ECO:0000313" key="1">
    <source>
        <dbReference type="EMBL" id="BAX61774.1"/>
    </source>
</evidence>